<dbReference type="EMBL" id="BAABCV010000002">
    <property type="protein sequence ID" value="GAA4088322.1"/>
    <property type="molecule type" value="Genomic_DNA"/>
</dbReference>
<name>A0ABP7WG05_9SPHI</name>
<reference evidence="2" key="1">
    <citation type="journal article" date="2019" name="Int. J. Syst. Evol. Microbiol.">
        <title>The Global Catalogue of Microorganisms (GCM) 10K type strain sequencing project: providing services to taxonomists for standard genome sequencing and annotation.</title>
        <authorList>
            <consortium name="The Broad Institute Genomics Platform"/>
            <consortium name="The Broad Institute Genome Sequencing Center for Infectious Disease"/>
            <person name="Wu L."/>
            <person name="Ma J."/>
        </authorList>
    </citation>
    <scope>NUCLEOTIDE SEQUENCE [LARGE SCALE GENOMIC DNA]</scope>
    <source>
        <strain evidence="2">JCM 17085</strain>
    </source>
</reference>
<evidence type="ECO:0008006" key="3">
    <source>
        <dbReference type="Google" id="ProtNLM"/>
    </source>
</evidence>
<dbReference type="SUPFAM" id="SSF63825">
    <property type="entry name" value="YWTD domain"/>
    <property type="match status" value="1"/>
</dbReference>
<accession>A0ABP7WG05</accession>
<dbReference type="Pfam" id="PF17170">
    <property type="entry name" value="DUF5128"/>
    <property type="match status" value="1"/>
</dbReference>
<gene>
    <name evidence="1" type="ORF">GCM10022392_06910</name>
</gene>
<dbReference type="Gene3D" id="2.120.10.30">
    <property type="entry name" value="TolB, C-terminal domain"/>
    <property type="match status" value="1"/>
</dbReference>
<dbReference type="InterPro" id="IPR011042">
    <property type="entry name" value="6-blade_b-propeller_TolB-like"/>
</dbReference>
<proteinExistence type="predicted"/>
<evidence type="ECO:0000313" key="1">
    <source>
        <dbReference type="EMBL" id="GAA4088322.1"/>
    </source>
</evidence>
<comment type="caution">
    <text evidence="1">The sequence shown here is derived from an EMBL/GenBank/DDBJ whole genome shotgun (WGS) entry which is preliminary data.</text>
</comment>
<organism evidence="1 2">
    <name type="scientific">Mucilaginibacter panaciglaebae</name>
    <dbReference type="NCBI Taxonomy" id="502331"/>
    <lineage>
        <taxon>Bacteria</taxon>
        <taxon>Pseudomonadati</taxon>
        <taxon>Bacteroidota</taxon>
        <taxon>Sphingobacteriia</taxon>
        <taxon>Sphingobacteriales</taxon>
        <taxon>Sphingobacteriaceae</taxon>
        <taxon>Mucilaginibacter</taxon>
    </lineage>
</organism>
<protein>
    <recommendedName>
        <fullName evidence="3">6-bladed beta-propeller protein</fullName>
    </recommendedName>
</protein>
<keyword evidence="2" id="KW-1185">Reference proteome</keyword>
<sequence length="366" mass="42610">MACNSAQKETTTTDSKKIKIDLTDTSAVDIKKITDTMYTVSLHGGRGFDLSPLVNFFFDDNRIIIADRMKGIVYLFNQKGLLLNTIHPSKQTNALNKIIFKNVTDVFYDDNEKLIEILDRTANAVFRFKPDGKVYDTLSFADRKALGFQFVKSKDRYVNKLLSGNADRRDVGVYYKQGQLINYDVQELSVIRYMKYQNILLPHPFDVYKDSIYYIPMLGDKIYNLSTKDTRPEYKLDYPDINKLPTEIKVKDPTGDIYAFYRTMNHSDVPYNNSSLFINDNWVSFKFNFHSKTSPRNVFYSKKNKKVLQFSRFKNNIDDINPYAPIIGKYKNYFVLANQLSGKPSDNAKKITEKRFDLIFFKLKNT</sequence>
<evidence type="ECO:0000313" key="2">
    <source>
        <dbReference type="Proteomes" id="UP001500841"/>
    </source>
</evidence>
<dbReference type="Proteomes" id="UP001500841">
    <property type="component" value="Unassembled WGS sequence"/>
</dbReference>